<keyword evidence="4 17" id="KW-0575">Peroxidase</keyword>
<dbReference type="Proteomes" id="UP001154282">
    <property type="component" value="Unassembled WGS sequence"/>
</dbReference>
<feature type="binding site" evidence="13">
    <location>
        <position position="182"/>
    </location>
    <ligand>
        <name>substrate</name>
    </ligand>
</feature>
<evidence type="ECO:0000256" key="3">
    <source>
        <dbReference type="ARBA" id="ARBA00012313"/>
    </source>
</evidence>
<organism evidence="19 20">
    <name type="scientific">Linum tenue</name>
    <dbReference type="NCBI Taxonomy" id="586396"/>
    <lineage>
        <taxon>Eukaryota</taxon>
        <taxon>Viridiplantae</taxon>
        <taxon>Streptophyta</taxon>
        <taxon>Embryophyta</taxon>
        <taxon>Tracheophyta</taxon>
        <taxon>Spermatophyta</taxon>
        <taxon>Magnoliopsida</taxon>
        <taxon>eudicotyledons</taxon>
        <taxon>Gunneridae</taxon>
        <taxon>Pentapetalae</taxon>
        <taxon>rosids</taxon>
        <taxon>fabids</taxon>
        <taxon>Malpighiales</taxon>
        <taxon>Linaceae</taxon>
        <taxon>Linum</taxon>
    </lineage>
</organism>
<feature type="signal peptide" evidence="17">
    <location>
        <begin position="1"/>
        <end position="28"/>
    </location>
</feature>
<feature type="disulfide bond" evidence="16">
    <location>
        <begin position="72"/>
        <end position="77"/>
    </location>
</feature>
<dbReference type="InterPro" id="IPR002016">
    <property type="entry name" value="Haem_peroxidase"/>
</dbReference>
<evidence type="ECO:0000256" key="7">
    <source>
        <dbReference type="ARBA" id="ARBA00022837"/>
    </source>
</evidence>
<comment type="cofactor">
    <cofactor evidence="14 17">
        <name>Ca(2+)</name>
        <dbReference type="ChEBI" id="CHEBI:29108"/>
    </cofactor>
    <text evidence="14 17">Binds 2 calcium ions per subunit.</text>
</comment>
<evidence type="ECO:0000256" key="10">
    <source>
        <dbReference type="ARBA" id="ARBA00023157"/>
    </source>
</evidence>
<dbReference type="EMBL" id="CAMGYJ010000010">
    <property type="protein sequence ID" value="CAI0549095.1"/>
    <property type="molecule type" value="Genomic_DNA"/>
</dbReference>
<keyword evidence="10 16" id="KW-1015">Disulfide bond</keyword>
<evidence type="ECO:0000313" key="19">
    <source>
        <dbReference type="EMBL" id="CAI0549095.1"/>
    </source>
</evidence>
<dbReference type="PANTHER" id="PTHR31388">
    <property type="entry name" value="PEROXIDASE 72-RELATED"/>
    <property type="match status" value="1"/>
</dbReference>
<dbReference type="PANTHER" id="PTHR31388:SF123">
    <property type="entry name" value="PEROXIDASE RIP1"/>
    <property type="match status" value="1"/>
</dbReference>
<gene>
    <name evidence="19" type="ORF">LITE_LOCUS45008</name>
</gene>
<accession>A0AAV0QVQ0</accession>
<evidence type="ECO:0000313" key="20">
    <source>
        <dbReference type="Proteomes" id="UP001154282"/>
    </source>
</evidence>
<feature type="binding site" description="axial binding residue" evidence="14">
    <location>
        <position position="212"/>
    </location>
    <ligand>
        <name>heme b</name>
        <dbReference type="ChEBI" id="CHEBI:60344"/>
    </ligand>
    <ligandPart>
        <name>Fe</name>
        <dbReference type="ChEBI" id="CHEBI:18248"/>
    </ligandPart>
</feature>
<dbReference type="GO" id="GO:0020037">
    <property type="term" value="F:heme binding"/>
    <property type="evidence" value="ECO:0007669"/>
    <property type="project" value="UniProtKB-UniRule"/>
</dbReference>
<evidence type="ECO:0000256" key="2">
    <source>
        <dbReference type="ARBA" id="ARBA00002322"/>
    </source>
</evidence>
<keyword evidence="17" id="KW-0376">Hydrogen peroxide</keyword>
<feature type="binding site" evidence="14">
    <location>
        <position position="80"/>
    </location>
    <ligand>
        <name>Ca(2+)</name>
        <dbReference type="ChEBI" id="CHEBI:29108"/>
        <label>1</label>
    </ligand>
</feature>
<dbReference type="Gene3D" id="1.10.520.10">
    <property type="match status" value="1"/>
</dbReference>
<dbReference type="GO" id="GO:0140825">
    <property type="term" value="F:lactoperoxidase activity"/>
    <property type="evidence" value="ECO:0007669"/>
    <property type="project" value="UniProtKB-EC"/>
</dbReference>
<evidence type="ECO:0000256" key="13">
    <source>
        <dbReference type="PIRSR" id="PIRSR600823-2"/>
    </source>
</evidence>
<dbReference type="InterPro" id="IPR010255">
    <property type="entry name" value="Haem_peroxidase_sf"/>
</dbReference>
<feature type="site" description="Transition state stabilizer" evidence="15">
    <location>
        <position position="66"/>
    </location>
</feature>
<keyword evidence="6 14" id="KW-0479">Metal-binding</keyword>
<feature type="disulfide bond" evidence="16">
    <location>
        <begin position="126"/>
        <end position="334"/>
    </location>
</feature>
<feature type="binding site" evidence="14">
    <location>
        <position position="257"/>
    </location>
    <ligand>
        <name>Ca(2+)</name>
        <dbReference type="ChEBI" id="CHEBI:29108"/>
        <label>2</label>
    </ligand>
</feature>
<evidence type="ECO:0000256" key="9">
    <source>
        <dbReference type="ARBA" id="ARBA00023004"/>
    </source>
</evidence>
<evidence type="ECO:0000256" key="16">
    <source>
        <dbReference type="PIRSR" id="PIRSR600823-5"/>
    </source>
</evidence>
<dbReference type="PROSITE" id="PS00436">
    <property type="entry name" value="PEROXIDASE_2"/>
    <property type="match status" value="1"/>
</dbReference>
<dbReference type="InterPro" id="IPR019794">
    <property type="entry name" value="Peroxidases_AS"/>
</dbReference>
<dbReference type="InterPro" id="IPR033905">
    <property type="entry name" value="Secretory_peroxidase"/>
</dbReference>
<dbReference type="SUPFAM" id="SSF48113">
    <property type="entry name" value="Heme-dependent peroxidases"/>
    <property type="match status" value="1"/>
</dbReference>
<dbReference type="PRINTS" id="PR00461">
    <property type="entry name" value="PLPEROXIDASE"/>
</dbReference>
<dbReference type="GO" id="GO:0046872">
    <property type="term" value="F:metal ion binding"/>
    <property type="evidence" value="ECO:0007669"/>
    <property type="project" value="UniProtKB-UniRule"/>
</dbReference>
<evidence type="ECO:0000256" key="12">
    <source>
        <dbReference type="PIRSR" id="PIRSR600823-1"/>
    </source>
</evidence>
<evidence type="ECO:0000256" key="1">
    <source>
        <dbReference type="ARBA" id="ARBA00000189"/>
    </source>
</evidence>
<feature type="disulfide bond" evidence="16">
    <location>
        <begin position="219"/>
        <end position="244"/>
    </location>
</feature>
<reference evidence="19" key="1">
    <citation type="submission" date="2022-08" db="EMBL/GenBank/DDBJ databases">
        <authorList>
            <person name="Gutierrez-Valencia J."/>
        </authorList>
    </citation>
    <scope>NUCLEOTIDE SEQUENCE</scope>
</reference>
<comment type="subcellular location">
    <subcellularLocation>
        <location evidence="17">Secreted</location>
    </subcellularLocation>
</comment>
<keyword evidence="17" id="KW-0732">Signal</keyword>
<evidence type="ECO:0000256" key="17">
    <source>
        <dbReference type="RuleBase" id="RU362060"/>
    </source>
</evidence>
<feature type="chain" id="PRO_5043112705" description="Peroxidase" evidence="17">
    <location>
        <begin position="29"/>
        <end position="338"/>
    </location>
</feature>
<evidence type="ECO:0000256" key="4">
    <source>
        <dbReference type="ARBA" id="ARBA00022559"/>
    </source>
</evidence>
<keyword evidence="8 17" id="KW-0560">Oxidoreductase</keyword>
<dbReference type="GO" id="GO:0006979">
    <property type="term" value="P:response to oxidative stress"/>
    <property type="evidence" value="ECO:0007669"/>
    <property type="project" value="UniProtKB-UniRule"/>
</dbReference>
<evidence type="ECO:0000256" key="5">
    <source>
        <dbReference type="ARBA" id="ARBA00022617"/>
    </source>
</evidence>
<dbReference type="InterPro" id="IPR000823">
    <property type="entry name" value="Peroxidase_pln"/>
</dbReference>
<evidence type="ECO:0000256" key="6">
    <source>
        <dbReference type="ARBA" id="ARBA00022723"/>
    </source>
</evidence>
<keyword evidence="17" id="KW-0964">Secreted</keyword>
<feature type="binding site" evidence="14">
    <location>
        <position position="259"/>
    </location>
    <ligand>
        <name>Ca(2+)</name>
        <dbReference type="ChEBI" id="CHEBI:29108"/>
        <label>2</label>
    </ligand>
</feature>
<feature type="binding site" evidence="14">
    <location>
        <position position="264"/>
    </location>
    <ligand>
        <name>Ca(2+)</name>
        <dbReference type="ChEBI" id="CHEBI:29108"/>
        <label>2</label>
    </ligand>
</feature>
<comment type="cofactor">
    <cofactor evidence="14 17">
        <name>heme b</name>
        <dbReference type="ChEBI" id="CHEBI:60344"/>
    </cofactor>
    <text evidence="14 17">Binds 1 heme b (iron(II)-protoporphyrin IX) group per subunit.</text>
</comment>
<dbReference type="Gene3D" id="1.10.420.10">
    <property type="entry name" value="Peroxidase, domain 2"/>
    <property type="match status" value="1"/>
</dbReference>
<comment type="catalytic activity">
    <reaction evidence="1 17">
        <text>2 a phenolic donor + H2O2 = 2 a phenolic radical donor + 2 H2O</text>
        <dbReference type="Rhea" id="RHEA:56136"/>
        <dbReference type="ChEBI" id="CHEBI:15377"/>
        <dbReference type="ChEBI" id="CHEBI:16240"/>
        <dbReference type="ChEBI" id="CHEBI:139520"/>
        <dbReference type="ChEBI" id="CHEBI:139521"/>
        <dbReference type="EC" id="1.11.1.7"/>
    </reaction>
</comment>
<dbReference type="PROSITE" id="PS50873">
    <property type="entry name" value="PEROXIDASE_4"/>
    <property type="match status" value="1"/>
</dbReference>
<dbReference type="GO" id="GO:0005576">
    <property type="term" value="C:extracellular region"/>
    <property type="evidence" value="ECO:0007669"/>
    <property type="project" value="UniProtKB-SubCell"/>
</dbReference>
<evidence type="ECO:0000256" key="11">
    <source>
        <dbReference type="ARBA" id="ARBA00023180"/>
    </source>
</evidence>
<comment type="caution">
    <text evidence="19">The sequence shown here is derived from an EMBL/GenBank/DDBJ whole genome shotgun (WGS) entry which is preliminary data.</text>
</comment>
<evidence type="ECO:0000259" key="18">
    <source>
        <dbReference type="PROSITE" id="PS50873"/>
    </source>
</evidence>
<feature type="active site" description="Proton acceptor" evidence="12">
    <location>
        <position position="70"/>
    </location>
</feature>
<feature type="binding site" evidence="14">
    <location>
        <position position="78"/>
    </location>
    <ligand>
        <name>Ca(2+)</name>
        <dbReference type="ChEBI" id="CHEBI:29108"/>
        <label>1</label>
    </ligand>
</feature>
<name>A0AAV0QVQ0_9ROSI</name>
<dbReference type="PRINTS" id="PR00458">
    <property type="entry name" value="PEROXIDASE"/>
</dbReference>
<keyword evidence="5 17" id="KW-0349">Heme</keyword>
<feature type="binding site" evidence="14">
    <location>
        <position position="213"/>
    </location>
    <ligand>
        <name>Ca(2+)</name>
        <dbReference type="ChEBI" id="CHEBI:29108"/>
        <label>2</label>
    </ligand>
</feature>
<feature type="binding site" evidence="14">
    <location>
        <position position="92"/>
    </location>
    <ligand>
        <name>Ca(2+)</name>
        <dbReference type="ChEBI" id="CHEBI:29108"/>
        <label>1</label>
    </ligand>
</feature>
<dbReference type="GO" id="GO:0042744">
    <property type="term" value="P:hydrogen peroxide catabolic process"/>
    <property type="evidence" value="ECO:0007669"/>
    <property type="project" value="UniProtKB-KW"/>
</dbReference>
<proteinExistence type="inferred from homology"/>
<dbReference type="CDD" id="cd00693">
    <property type="entry name" value="secretory_peroxidase"/>
    <property type="match status" value="1"/>
</dbReference>
<feature type="binding site" evidence="14">
    <location>
        <position position="76"/>
    </location>
    <ligand>
        <name>Ca(2+)</name>
        <dbReference type="ChEBI" id="CHEBI:29108"/>
        <label>1</label>
    </ligand>
</feature>
<protein>
    <recommendedName>
        <fullName evidence="3 17">Peroxidase</fullName>
        <ecNumber evidence="3 17">1.11.1.7</ecNumber>
    </recommendedName>
</protein>
<evidence type="ECO:0000256" key="8">
    <source>
        <dbReference type="ARBA" id="ARBA00023002"/>
    </source>
</evidence>
<sequence length="338" mass="36254">MASASPQALFLYTIAAAALLIPGPTVLAQLTPDFYTSICPQALPTIRRIVNQAINDEPRMGASLLRMHFHDCFVNGCDGSILLDDTSNFTGEKTAGPNFNSVRGYDVVDKIKTELDKICRRSIVSCADILAVAARDSVSIVSIYPLSHVLTQLGGPSFTYSVLLGRRDATTASLNAANNNLPAPFFSFPQLLASFQAHGLDLTALVALSGGHTIGLARCTTFRNRIFNDTNIQTNLAASLQRACPPTGGDDNLQPMDRTPAGFDTQYFDALLRNRGLLHSDQELFGGGSAASDALVRLYSTSPQRFAADFAAAMVKMGNMQPLTGTNGEIESDCRKIN</sequence>
<feature type="domain" description="Plant heme peroxidase family profile" evidence="18">
    <location>
        <begin position="29"/>
        <end position="338"/>
    </location>
</feature>
<dbReference type="Pfam" id="PF00141">
    <property type="entry name" value="peroxidase"/>
    <property type="match status" value="1"/>
</dbReference>
<feature type="binding site" evidence="14">
    <location>
        <position position="74"/>
    </location>
    <ligand>
        <name>Ca(2+)</name>
        <dbReference type="ChEBI" id="CHEBI:29108"/>
        <label>1</label>
    </ligand>
</feature>
<keyword evidence="20" id="KW-1185">Reference proteome</keyword>
<comment type="similarity">
    <text evidence="17">Belongs to the peroxidase family. Classical plant (class III) peroxidase subfamily.</text>
</comment>
<feature type="disulfide bond" evidence="16">
    <location>
        <begin position="39"/>
        <end position="119"/>
    </location>
</feature>
<dbReference type="FunFam" id="1.10.420.10:FF:000006">
    <property type="entry name" value="Peroxidase"/>
    <property type="match status" value="1"/>
</dbReference>
<dbReference type="AlphaFoldDB" id="A0AAV0QVQ0"/>
<keyword evidence="9 14" id="KW-0408">Iron</keyword>
<feature type="binding site" evidence="14">
    <location>
        <position position="71"/>
    </location>
    <ligand>
        <name>Ca(2+)</name>
        <dbReference type="ChEBI" id="CHEBI:29108"/>
        <label>1</label>
    </ligand>
</feature>
<keyword evidence="11" id="KW-0325">Glycoprotein</keyword>
<evidence type="ECO:0000256" key="14">
    <source>
        <dbReference type="PIRSR" id="PIRSR600823-3"/>
    </source>
</evidence>
<dbReference type="EC" id="1.11.1.7" evidence="3 17"/>
<comment type="function">
    <text evidence="2">Removal of H(2)O(2), oxidation of toxic reductants, biosynthesis and degradation of lignin, suberization, auxin catabolism, response to environmental stresses such as wounding, pathogen attack and oxidative stress. These functions might be dependent on each isozyme/isoform in each plant tissue.</text>
</comment>
<keyword evidence="7 14" id="KW-0106">Calcium</keyword>
<evidence type="ECO:0000256" key="15">
    <source>
        <dbReference type="PIRSR" id="PIRSR600823-4"/>
    </source>
</evidence>